<name>A0AAQ2C8W4_9MICO</name>
<evidence type="ECO:0000313" key="2">
    <source>
        <dbReference type="EMBL" id="TFC52193.1"/>
    </source>
</evidence>
<evidence type="ECO:0000313" key="3">
    <source>
        <dbReference type="Proteomes" id="UP000297403"/>
    </source>
</evidence>
<dbReference type="AlphaFoldDB" id="A0AAQ2C8W4"/>
<proteinExistence type="predicted"/>
<accession>A0AAQ2C8W4</accession>
<gene>
    <name evidence="2" type="ORF">E3O49_02655</name>
</gene>
<feature type="chain" id="PRO_5042857154" evidence="1">
    <location>
        <begin position="22"/>
        <end position="138"/>
    </location>
</feature>
<sequence>MTVWVLAALALAVAGAGFATANHIDSVTRAVFSTELQELRGDLSGSGVVAAELSARTDGVAAAMAAAVRAAEEHMSARNELVEGFNRGIDQYNSSGAVDIVQSELPPLIDRYRGSVADLHDWQEQLAAAVDALHGAVP</sequence>
<keyword evidence="3" id="KW-1185">Reference proteome</keyword>
<organism evidence="2 3">
    <name type="scientific">Cryobacterium shii</name>
    <dbReference type="NCBI Taxonomy" id="1259235"/>
    <lineage>
        <taxon>Bacteria</taxon>
        <taxon>Bacillati</taxon>
        <taxon>Actinomycetota</taxon>
        <taxon>Actinomycetes</taxon>
        <taxon>Micrococcales</taxon>
        <taxon>Microbacteriaceae</taxon>
        <taxon>Cryobacterium</taxon>
    </lineage>
</organism>
<feature type="signal peptide" evidence="1">
    <location>
        <begin position="1"/>
        <end position="21"/>
    </location>
</feature>
<protein>
    <submittedName>
        <fullName evidence="2">Uncharacterized protein</fullName>
    </submittedName>
</protein>
<comment type="caution">
    <text evidence="2">The sequence shown here is derived from an EMBL/GenBank/DDBJ whole genome shotgun (WGS) entry which is preliminary data.</text>
</comment>
<evidence type="ECO:0000256" key="1">
    <source>
        <dbReference type="SAM" id="SignalP"/>
    </source>
</evidence>
<keyword evidence="1" id="KW-0732">Signal</keyword>
<dbReference type="EMBL" id="SOFY01000011">
    <property type="protein sequence ID" value="TFC52193.1"/>
    <property type="molecule type" value="Genomic_DNA"/>
</dbReference>
<reference evidence="2 3" key="1">
    <citation type="submission" date="2019-03" db="EMBL/GenBank/DDBJ databases">
        <title>Genomics of glacier-inhabiting Cryobacterium strains.</title>
        <authorList>
            <person name="Liu Q."/>
            <person name="Xin Y.-H."/>
        </authorList>
    </citation>
    <scope>NUCLEOTIDE SEQUENCE [LARGE SCALE GENOMIC DNA]</scope>
    <source>
        <strain evidence="3">TMT1-22</strain>
    </source>
</reference>
<dbReference type="Proteomes" id="UP000297403">
    <property type="component" value="Unassembled WGS sequence"/>
</dbReference>